<dbReference type="RefSeq" id="WP_039094968.1">
    <property type="nucleotide sequence ID" value="NZ_JTDN01000001.1"/>
</dbReference>
<comment type="similarity">
    <text evidence="4">Belongs to the Omp25/RopB family.</text>
</comment>
<evidence type="ECO:0000256" key="2">
    <source>
        <dbReference type="ARBA" id="ARBA00022729"/>
    </source>
</evidence>
<dbReference type="AlphaFoldDB" id="A0A0B2BX74"/>
<sequence>MYKGLALLAAGSAIALAAPATAQQNPTFTGPRVEALVGYDINKPGSSQDIDNADDLDQSMEGASYGVGVGYDFAAGGALLGIEGEYTGSSAETDYDTAAVETFGVGAVEAGRDLYVGLRAGILATPRALVYVKGGYTNASYNVLTRAGGDTTDTDINLDGYRIGAGAEYALSNNLFLKGEYRYSNYGDGEVRGEGGIRSDRFDIDMDRHQVMAGLGYRF</sequence>
<dbReference type="PANTHER" id="PTHR34001">
    <property type="entry name" value="BLL7405 PROTEIN"/>
    <property type="match status" value="1"/>
</dbReference>
<dbReference type="Pfam" id="PF13505">
    <property type="entry name" value="OMP_b-brl"/>
    <property type="match status" value="1"/>
</dbReference>
<dbReference type="InterPro" id="IPR027385">
    <property type="entry name" value="Beta-barrel_OMP"/>
</dbReference>
<dbReference type="GO" id="GO:0016020">
    <property type="term" value="C:membrane"/>
    <property type="evidence" value="ECO:0007669"/>
    <property type="project" value="UniProtKB-SubCell"/>
</dbReference>
<dbReference type="SUPFAM" id="SSF56925">
    <property type="entry name" value="OMPA-like"/>
    <property type="match status" value="1"/>
</dbReference>
<evidence type="ECO:0000256" key="3">
    <source>
        <dbReference type="ARBA" id="ARBA00023136"/>
    </source>
</evidence>
<evidence type="ECO:0000259" key="6">
    <source>
        <dbReference type="Pfam" id="PF13505"/>
    </source>
</evidence>
<proteinExistence type="inferred from homology"/>
<dbReference type="STRING" id="1572751.PK98_05800"/>
<evidence type="ECO:0000256" key="4">
    <source>
        <dbReference type="ARBA" id="ARBA00038306"/>
    </source>
</evidence>
<evidence type="ECO:0000313" key="8">
    <source>
        <dbReference type="Proteomes" id="UP000030988"/>
    </source>
</evidence>
<dbReference type="OrthoDB" id="8222426at2"/>
<accession>A0A0B2BX74</accession>
<reference evidence="7 8" key="1">
    <citation type="submission" date="2014-11" db="EMBL/GenBank/DDBJ databases">
        <title>Draft genome sequence of Kirrobacter mercurialis.</title>
        <authorList>
            <person name="Coil D.A."/>
            <person name="Eisen J.A."/>
        </authorList>
    </citation>
    <scope>NUCLEOTIDE SEQUENCE [LARGE SCALE GENOMIC DNA]</scope>
    <source>
        <strain evidence="7 8">Coronado</strain>
    </source>
</reference>
<keyword evidence="2 5" id="KW-0732">Signal</keyword>
<protein>
    <recommendedName>
        <fullName evidence="6">Outer membrane protein beta-barrel domain-containing protein</fullName>
    </recommendedName>
</protein>
<evidence type="ECO:0000313" key="7">
    <source>
        <dbReference type="EMBL" id="KHL26054.1"/>
    </source>
</evidence>
<gene>
    <name evidence="7" type="ORF">PK98_05800</name>
</gene>
<comment type="caution">
    <text evidence="7">The sequence shown here is derived from an EMBL/GenBank/DDBJ whole genome shotgun (WGS) entry which is preliminary data.</text>
</comment>
<dbReference type="InterPro" id="IPR051692">
    <property type="entry name" value="OMP-like"/>
</dbReference>
<comment type="subcellular location">
    <subcellularLocation>
        <location evidence="1">Membrane</location>
    </subcellularLocation>
</comment>
<dbReference type="PANTHER" id="PTHR34001:SF3">
    <property type="entry name" value="BLL7405 PROTEIN"/>
    <property type="match status" value="1"/>
</dbReference>
<feature type="signal peptide" evidence="5">
    <location>
        <begin position="1"/>
        <end position="22"/>
    </location>
</feature>
<dbReference type="EMBL" id="JTDN01000001">
    <property type="protein sequence ID" value="KHL26054.1"/>
    <property type="molecule type" value="Genomic_DNA"/>
</dbReference>
<keyword evidence="8" id="KW-1185">Reference proteome</keyword>
<dbReference type="Gene3D" id="2.40.160.20">
    <property type="match status" value="1"/>
</dbReference>
<dbReference type="InterPro" id="IPR011250">
    <property type="entry name" value="OMP/PagP_B-barrel"/>
</dbReference>
<name>A0A0B2BX74_9SPHN</name>
<evidence type="ECO:0000256" key="1">
    <source>
        <dbReference type="ARBA" id="ARBA00004370"/>
    </source>
</evidence>
<feature type="domain" description="Outer membrane protein beta-barrel" evidence="6">
    <location>
        <begin position="12"/>
        <end position="219"/>
    </location>
</feature>
<evidence type="ECO:0000256" key="5">
    <source>
        <dbReference type="SAM" id="SignalP"/>
    </source>
</evidence>
<organism evidence="7 8">
    <name type="scientific">Croceibacterium mercuriale</name>
    <dbReference type="NCBI Taxonomy" id="1572751"/>
    <lineage>
        <taxon>Bacteria</taxon>
        <taxon>Pseudomonadati</taxon>
        <taxon>Pseudomonadota</taxon>
        <taxon>Alphaproteobacteria</taxon>
        <taxon>Sphingomonadales</taxon>
        <taxon>Erythrobacteraceae</taxon>
        <taxon>Croceibacterium</taxon>
    </lineage>
</organism>
<keyword evidence="3" id="KW-0472">Membrane</keyword>
<dbReference type="Proteomes" id="UP000030988">
    <property type="component" value="Unassembled WGS sequence"/>
</dbReference>
<feature type="chain" id="PRO_5002071524" description="Outer membrane protein beta-barrel domain-containing protein" evidence="5">
    <location>
        <begin position="23"/>
        <end position="219"/>
    </location>
</feature>